<evidence type="ECO:0000313" key="1">
    <source>
        <dbReference type="EMBL" id="KAG5617202.1"/>
    </source>
</evidence>
<dbReference type="AlphaFoldDB" id="A0A9J5ZYW3"/>
<proteinExistence type="predicted"/>
<name>A0A9J5ZYW3_SOLCO</name>
<dbReference type="EMBL" id="JACXVP010000003">
    <property type="protein sequence ID" value="KAG5617202.1"/>
    <property type="molecule type" value="Genomic_DNA"/>
</dbReference>
<gene>
    <name evidence="1" type="ORF">H5410_017026</name>
</gene>
<sequence>MVLLHTIKRKDPFTLLTWWTSIKLFAYHLHGKLNYAQSVDEHTDLFKLTTITLMLSLLPRPIANSARKEAARAARLSLTPSLD</sequence>
<organism evidence="1 2">
    <name type="scientific">Solanum commersonii</name>
    <name type="common">Commerson's wild potato</name>
    <name type="synonym">Commerson's nightshade</name>
    <dbReference type="NCBI Taxonomy" id="4109"/>
    <lineage>
        <taxon>Eukaryota</taxon>
        <taxon>Viridiplantae</taxon>
        <taxon>Streptophyta</taxon>
        <taxon>Embryophyta</taxon>
        <taxon>Tracheophyta</taxon>
        <taxon>Spermatophyta</taxon>
        <taxon>Magnoliopsida</taxon>
        <taxon>eudicotyledons</taxon>
        <taxon>Gunneridae</taxon>
        <taxon>Pentapetalae</taxon>
        <taxon>asterids</taxon>
        <taxon>lamiids</taxon>
        <taxon>Solanales</taxon>
        <taxon>Solanaceae</taxon>
        <taxon>Solanoideae</taxon>
        <taxon>Solaneae</taxon>
        <taxon>Solanum</taxon>
    </lineage>
</organism>
<reference evidence="1 2" key="1">
    <citation type="submission" date="2020-09" db="EMBL/GenBank/DDBJ databases">
        <title>De no assembly of potato wild relative species, Solanum commersonii.</title>
        <authorList>
            <person name="Cho K."/>
        </authorList>
    </citation>
    <scope>NUCLEOTIDE SEQUENCE [LARGE SCALE GENOMIC DNA]</scope>
    <source>
        <strain evidence="1">LZ3.2</strain>
        <tissue evidence="1">Leaf</tissue>
    </source>
</reference>
<protein>
    <submittedName>
        <fullName evidence="1">Uncharacterized protein</fullName>
    </submittedName>
</protein>
<comment type="caution">
    <text evidence="1">The sequence shown here is derived from an EMBL/GenBank/DDBJ whole genome shotgun (WGS) entry which is preliminary data.</text>
</comment>
<dbReference type="Proteomes" id="UP000824120">
    <property type="component" value="Chromosome 3"/>
</dbReference>
<accession>A0A9J5ZYW3</accession>
<keyword evidence="2" id="KW-1185">Reference proteome</keyword>
<evidence type="ECO:0000313" key="2">
    <source>
        <dbReference type="Proteomes" id="UP000824120"/>
    </source>
</evidence>